<keyword evidence="2" id="KW-0614">Plasmid</keyword>
<reference evidence="2" key="1">
    <citation type="journal article" date="2018" name="J. Phycol.">
        <title>Organellar genomics: a useful tool to study evolutionary relationships and molecular evolution in Gracilariaceae (Rhodophyta).</title>
        <authorList>
            <person name="Iha C."/>
            <person name="Grassa C.J."/>
            <person name="de M Lyra G."/>
            <person name="Davis C.C."/>
            <person name="Verbruggen H."/>
            <person name="Oliveira M.C."/>
        </authorList>
    </citation>
    <scope>NUCLEOTIDE SEQUENCE</scope>
    <source>
        <plasmid evidence="2">Gve4548</plasmid>
    </source>
</reference>
<protein>
    <submittedName>
        <fullName evidence="2">Uncharacterized protein</fullName>
    </submittedName>
</protein>
<evidence type="ECO:0000256" key="1">
    <source>
        <dbReference type="SAM" id="Phobius"/>
    </source>
</evidence>
<geneLocation type="plasmid" evidence="2">
    <name>Gve4548</name>
</geneLocation>
<dbReference type="EMBL" id="MH396027">
    <property type="protein sequence ID" value="AXR86335.1"/>
    <property type="molecule type" value="Genomic_DNA"/>
</dbReference>
<evidence type="ECO:0000313" key="2">
    <source>
        <dbReference type="EMBL" id="AXR86335.1"/>
    </source>
</evidence>
<keyword evidence="1" id="KW-0472">Membrane</keyword>
<organism evidence="2">
    <name type="scientific">Gracilaria vermiculophylla</name>
    <dbReference type="NCBI Taxonomy" id="2608709"/>
    <lineage>
        <taxon>Eukaryota</taxon>
        <taxon>Rhodophyta</taxon>
        <taxon>Florideophyceae</taxon>
        <taxon>Rhodymeniophycidae</taxon>
        <taxon>Gracilariales</taxon>
        <taxon>Gracilariaceae</taxon>
        <taxon>Gracilaria</taxon>
    </lineage>
</organism>
<feature type="transmembrane region" description="Helical" evidence="1">
    <location>
        <begin position="192"/>
        <end position="210"/>
    </location>
</feature>
<name>A0A346Q009_9FLOR</name>
<dbReference type="AlphaFoldDB" id="A0A346Q009"/>
<sequence length="267" mass="30154">MNLFFVNRFIGFAANAAVKSLGTALIVLGTTRFGAQHAKNPINSQNEAKSIQASLNTDDSNRILKGNSIHTAMLPLRQTTPAEIDQILIEAANIQSSEPDYNISEAVSSTGQNIVHYFGKLMTDFFFNKKRLKLSDAEIMESVNGRTPGLTIEVQSANEVYKQGPDQEKVLSLHFSMKNAARIGFILRGIKFFLYGLLILKLWDCFLFLLRKIVRKNKQVDSIDVDYKIVSNQNELKNTIDSLDVELMNKRKIYLNPANYFNQKLNK</sequence>
<accession>A0A346Q009</accession>
<proteinExistence type="predicted"/>
<keyword evidence="1" id="KW-0812">Transmembrane</keyword>
<keyword evidence="1" id="KW-1133">Transmembrane helix</keyword>